<evidence type="ECO:0000256" key="1">
    <source>
        <dbReference type="ARBA" id="ARBA00004123"/>
    </source>
</evidence>
<evidence type="ECO:0000313" key="7">
    <source>
        <dbReference type="Ensembl" id="ENSPKIP00000006536.1"/>
    </source>
</evidence>
<dbReference type="PANTHER" id="PTHR13763:SF0">
    <property type="entry name" value="BREAST CANCER TYPE 1 SUSCEPTIBILITY PROTEIN"/>
    <property type="match status" value="1"/>
</dbReference>
<dbReference type="InterPro" id="IPR011364">
    <property type="entry name" value="BRCA1"/>
</dbReference>
<keyword evidence="3" id="KW-0227">DNA damage</keyword>
<keyword evidence="8" id="KW-1185">Reference proteome</keyword>
<protein>
    <submittedName>
        <fullName evidence="7">BRCA1 DNA repair associated</fullName>
    </submittedName>
</protein>
<evidence type="ECO:0000256" key="3">
    <source>
        <dbReference type="ARBA" id="ARBA00022763"/>
    </source>
</evidence>
<evidence type="ECO:0000256" key="4">
    <source>
        <dbReference type="ARBA" id="ARBA00023204"/>
    </source>
</evidence>
<dbReference type="PROSITE" id="PS50172">
    <property type="entry name" value="BRCT"/>
    <property type="match status" value="2"/>
</dbReference>
<evidence type="ECO:0000259" key="6">
    <source>
        <dbReference type="PROSITE" id="PS50172"/>
    </source>
</evidence>
<keyword evidence="2" id="KW-0677">Repeat</keyword>
<dbReference type="Proteomes" id="UP000261540">
    <property type="component" value="Unplaced"/>
</dbReference>
<reference evidence="7" key="1">
    <citation type="submission" date="2025-08" db="UniProtKB">
        <authorList>
            <consortium name="Ensembl"/>
        </authorList>
    </citation>
    <scope>IDENTIFICATION</scope>
</reference>
<evidence type="ECO:0000313" key="8">
    <source>
        <dbReference type="Proteomes" id="UP000261540"/>
    </source>
</evidence>
<dbReference type="PANTHER" id="PTHR13763">
    <property type="entry name" value="BREAST CANCER TYPE 1 SUSCEPTIBILITY PROTEIN BRCA1"/>
    <property type="match status" value="1"/>
</dbReference>
<organism evidence="7 8">
    <name type="scientific">Paramormyrops kingsleyae</name>
    <dbReference type="NCBI Taxonomy" id="1676925"/>
    <lineage>
        <taxon>Eukaryota</taxon>
        <taxon>Metazoa</taxon>
        <taxon>Chordata</taxon>
        <taxon>Craniata</taxon>
        <taxon>Vertebrata</taxon>
        <taxon>Euteleostomi</taxon>
        <taxon>Actinopterygii</taxon>
        <taxon>Neopterygii</taxon>
        <taxon>Teleostei</taxon>
        <taxon>Osteoglossocephala</taxon>
        <taxon>Osteoglossomorpha</taxon>
        <taxon>Osteoglossiformes</taxon>
        <taxon>Mormyridae</taxon>
        <taxon>Paramormyrops</taxon>
    </lineage>
</organism>
<dbReference type="GeneTree" id="ENSGT00440000034289"/>
<accession>A0A3B3QM89</accession>
<dbReference type="AlphaFoldDB" id="A0A3B3QM89"/>
<dbReference type="Ensembl" id="ENSPKIT00000030563.1">
    <property type="protein sequence ID" value="ENSPKIP00000006536.1"/>
    <property type="gene ID" value="ENSPKIG00000022724.1"/>
</dbReference>
<dbReference type="InterPro" id="IPR031099">
    <property type="entry name" value="BRCA1-associated"/>
</dbReference>
<feature type="domain" description="BRCT" evidence="6">
    <location>
        <begin position="67"/>
        <end position="156"/>
    </location>
</feature>
<dbReference type="GO" id="GO:0031436">
    <property type="term" value="C:BRCA1-BARD1 complex"/>
    <property type="evidence" value="ECO:0007669"/>
    <property type="project" value="TreeGrafter"/>
</dbReference>
<keyword evidence="4" id="KW-0234">DNA repair</keyword>
<dbReference type="Gene3D" id="3.40.50.10190">
    <property type="entry name" value="BRCT domain"/>
    <property type="match status" value="2"/>
</dbReference>
<keyword evidence="5" id="KW-0539">Nucleus</keyword>
<comment type="subcellular location">
    <subcellularLocation>
        <location evidence="1">Nucleus</location>
    </subcellularLocation>
</comment>
<dbReference type="GO" id="GO:0043009">
    <property type="term" value="P:chordate embryonic development"/>
    <property type="evidence" value="ECO:0007669"/>
    <property type="project" value="TreeGrafter"/>
</dbReference>
<feature type="domain" description="BRCT" evidence="6">
    <location>
        <begin position="1"/>
        <end position="46"/>
    </location>
</feature>
<dbReference type="GO" id="GO:0070531">
    <property type="term" value="C:BRCA1-A complex"/>
    <property type="evidence" value="ECO:0007669"/>
    <property type="project" value="TreeGrafter"/>
</dbReference>
<dbReference type="Pfam" id="PF00533">
    <property type="entry name" value="BRCT"/>
    <property type="match status" value="1"/>
</dbReference>
<dbReference type="GO" id="GO:0007095">
    <property type="term" value="P:mitotic G2 DNA damage checkpoint signaling"/>
    <property type="evidence" value="ECO:0007669"/>
    <property type="project" value="TreeGrafter"/>
</dbReference>
<sequence length="156" mass="17460">MNAKLVCERTLKYFLGIAGRKWVVSFHWVTQSFKRGSLLPEALFEVRGDTANGAEHRGPMRARTTDEQKLLMRGCEISFQGSFTNMTTGQMEWMVQLCGATVVKDPSLFTAESLSLHPPATVLSTAVQQRAMVVSRPWLLDSVATYTLQNPDDYTV</sequence>
<dbReference type="GO" id="GO:0000724">
    <property type="term" value="P:double-strand break repair via homologous recombination"/>
    <property type="evidence" value="ECO:0007669"/>
    <property type="project" value="TreeGrafter"/>
</dbReference>
<dbReference type="GO" id="GO:0045944">
    <property type="term" value="P:positive regulation of transcription by RNA polymerase II"/>
    <property type="evidence" value="ECO:0007669"/>
    <property type="project" value="TreeGrafter"/>
</dbReference>
<reference evidence="7" key="2">
    <citation type="submission" date="2025-09" db="UniProtKB">
        <authorList>
            <consortium name="Ensembl"/>
        </authorList>
    </citation>
    <scope>IDENTIFICATION</scope>
</reference>
<dbReference type="GO" id="GO:0004842">
    <property type="term" value="F:ubiquitin-protein transferase activity"/>
    <property type="evidence" value="ECO:0007669"/>
    <property type="project" value="InterPro"/>
</dbReference>
<evidence type="ECO:0000256" key="5">
    <source>
        <dbReference type="ARBA" id="ARBA00023242"/>
    </source>
</evidence>
<name>A0A3B3QM89_9TELE</name>
<evidence type="ECO:0000256" key="2">
    <source>
        <dbReference type="ARBA" id="ARBA00022737"/>
    </source>
</evidence>
<dbReference type="PRINTS" id="PR00493">
    <property type="entry name" value="BRSTCANCERI"/>
</dbReference>
<dbReference type="GO" id="GO:0008270">
    <property type="term" value="F:zinc ion binding"/>
    <property type="evidence" value="ECO:0007669"/>
    <property type="project" value="InterPro"/>
</dbReference>
<dbReference type="SUPFAM" id="SSF52113">
    <property type="entry name" value="BRCT domain"/>
    <property type="match status" value="1"/>
</dbReference>
<dbReference type="InterPro" id="IPR036420">
    <property type="entry name" value="BRCT_dom_sf"/>
</dbReference>
<proteinExistence type="predicted"/>
<dbReference type="InterPro" id="IPR001357">
    <property type="entry name" value="BRCT_dom"/>
</dbReference>
<dbReference type="GO" id="GO:0003677">
    <property type="term" value="F:DNA binding"/>
    <property type="evidence" value="ECO:0007669"/>
    <property type="project" value="InterPro"/>
</dbReference>